<comment type="caution">
    <text evidence="5">The sequence shown here is derived from an EMBL/GenBank/DDBJ whole genome shotgun (WGS) entry which is preliminary data.</text>
</comment>
<feature type="domain" description="HTH araC/xylS-type" evidence="4">
    <location>
        <begin position="167"/>
        <end position="266"/>
    </location>
</feature>
<dbReference type="PROSITE" id="PS01124">
    <property type="entry name" value="HTH_ARAC_FAMILY_2"/>
    <property type="match status" value="1"/>
</dbReference>
<evidence type="ECO:0000256" key="1">
    <source>
        <dbReference type="ARBA" id="ARBA00023015"/>
    </source>
</evidence>
<sequence>MEADPPEAWAPTGWEVARPVGGVPFAGVEMAGFRDRDALGLDARVLPHPVVTVVLELGEDPLNVEEADDKRELRSIGGGLSLGRTRIRGRGIDCVEIRLSPVTAYATLDVSPPDREGGAVIDLAHLWGRQEALLREQLWAAPDWAGRFALLEEFLAERLGAGAAMDPEVMAAWRHIVARQGQVRVGDLAASCGWSRKRLWSRFGAQIGMTPKRAAMLVRFDRAVRGLSTGRDTAEVASACGYADQPHLHRDVRHFAACTPAELSLSTGEHSSKT</sequence>
<dbReference type="EMBL" id="JBEYRS010000011">
    <property type="protein sequence ID" value="MEW2365158.1"/>
    <property type="molecule type" value="Genomic_DNA"/>
</dbReference>
<dbReference type="Pfam" id="PF12833">
    <property type="entry name" value="HTH_18"/>
    <property type="match status" value="1"/>
</dbReference>
<reference evidence="5 6" key="1">
    <citation type="submission" date="2024-06" db="EMBL/GenBank/DDBJ databases">
        <title>The Natural Products Discovery Center: Release of the First 8490 Sequenced Strains for Exploring Actinobacteria Biosynthetic Diversity.</title>
        <authorList>
            <person name="Kalkreuter E."/>
            <person name="Kautsar S.A."/>
            <person name="Yang D."/>
            <person name="Bader C.D."/>
            <person name="Teijaro C.N."/>
            <person name="Fluegel L."/>
            <person name="Davis C.M."/>
            <person name="Simpson J.R."/>
            <person name="Lauterbach L."/>
            <person name="Steele A.D."/>
            <person name="Gui C."/>
            <person name="Meng S."/>
            <person name="Li G."/>
            <person name="Viehrig K."/>
            <person name="Ye F."/>
            <person name="Su P."/>
            <person name="Kiefer A.F."/>
            <person name="Nichols A."/>
            <person name="Cepeda A.J."/>
            <person name="Yan W."/>
            <person name="Fan B."/>
            <person name="Jiang Y."/>
            <person name="Adhikari A."/>
            <person name="Zheng C.-J."/>
            <person name="Schuster L."/>
            <person name="Cowan T.M."/>
            <person name="Smanski M.J."/>
            <person name="Chevrette M.G."/>
            <person name="De Carvalho L.P.S."/>
            <person name="Shen B."/>
        </authorList>
    </citation>
    <scope>NUCLEOTIDE SEQUENCE [LARGE SCALE GENOMIC DNA]</scope>
    <source>
        <strain evidence="5 6">NPDC047833</strain>
    </source>
</reference>
<evidence type="ECO:0000313" key="6">
    <source>
        <dbReference type="Proteomes" id="UP001553843"/>
    </source>
</evidence>
<dbReference type="InterPro" id="IPR050204">
    <property type="entry name" value="AraC_XylS_family_regulators"/>
</dbReference>
<keyword evidence="3" id="KW-0804">Transcription</keyword>
<keyword evidence="6" id="KW-1185">Reference proteome</keyword>
<evidence type="ECO:0000256" key="3">
    <source>
        <dbReference type="ARBA" id="ARBA00023163"/>
    </source>
</evidence>
<keyword evidence="2" id="KW-0238">DNA-binding</keyword>
<dbReference type="Proteomes" id="UP001553843">
    <property type="component" value="Unassembled WGS sequence"/>
</dbReference>
<dbReference type="RefSeq" id="WP_359772844.1">
    <property type="nucleotide sequence ID" value="NZ_JBEYRR010000001.1"/>
</dbReference>
<name>A0ABV3M0C5_9ACTN</name>
<evidence type="ECO:0000259" key="4">
    <source>
        <dbReference type="PROSITE" id="PS01124"/>
    </source>
</evidence>
<dbReference type="Gene3D" id="1.10.10.60">
    <property type="entry name" value="Homeodomain-like"/>
    <property type="match status" value="1"/>
</dbReference>
<dbReference type="PANTHER" id="PTHR46796">
    <property type="entry name" value="HTH-TYPE TRANSCRIPTIONAL ACTIVATOR RHAS-RELATED"/>
    <property type="match status" value="1"/>
</dbReference>
<evidence type="ECO:0000256" key="2">
    <source>
        <dbReference type="ARBA" id="ARBA00023125"/>
    </source>
</evidence>
<protein>
    <submittedName>
        <fullName evidence="5">AraC family transcriptional regulator</fullName>
    </submittedName>
</protein>
<dbReference type="InterPro" id="IPR018060">
    <property type="entry name" value="HTH_AraC"/>
</dbReference>
<keyword evidence="1" id="KW-0805">Transcription regulation</keyword>
<organism evidence="5 6">
    <name type="scientific">Streptomyces huasconensis</name>
    <dbReference type="NCBI Taxonomy" id="1854574"/>
    <lineage>
        <taxon>Bacteria</taxon>
        <taxon>Bacillati</taxon>
        <taxon>Actinomycetota</taxon>
        <taxon>Actinomycetes</taxon>
        <taxon>Kitasatosporales</taxon>
        <taxon>Streptomycetaceae</taxon>
        <taxon>Streptomyces</taxon>
    </lineage>
</organism>
<dbReference type="PANTHER" id="PTHR46796:SF15">
    <property type="entry name" value="BLL1074 PROTEIN"/>
    <property type="match status" value="1"/>
</dbReference>
<evidence type="ECO:0000313" key="5">
    <source>
        <dbReference type="EMBL" id="MEW2365158.1"/>
    </source>
</evidence>
<gene>
    <name evidence="5" type="ORF">AB0887_24820</name>
</gene>
<proteinExistence type="predicted"/>
<dbReference type="SMART" id="SM00342">
    <property type="entry name" value="HTH_ARAC"/>
    <property type="match status" value="1"/>
</dbReference>
<accession>A0ABV3M0C5</accession>